<dbReference type="InterPro" id="IPR002575">
    <property type="entry name" value="Aminoglycoside_PTrfase"/>
</dbReference>
<dbReference type="AlphaFoldDB" id="A0A4S9SNV8"/>
<evidence type="ECO:0000313" key="2">
    <source>
        <dbReference type="EMBL" id="TIA28082.1"/>
    </source>
</evidence>
<sequence length="168" mass="19131">MKFVKSHFPLVPVPDVIFSRNEGNTYFLMTKSAIGDPLQATWGLLTTKQRIAIAKEVADYFLDLFSATSSKIQNVSGDGHPDTFLQLQVMEHFSPLASEGPSLFMHGDLTPTNIIIQDGKVTALIDWKLVGYYPAFWVRFKAYTHGMMLSTDKETQEETDKWEWTRHL</sequence>
<dbReference type="InterPro" id="IPR051678">
    <property type="entry name" value="AGP_Transferase"/>
</dbReference>
<comment type="caution">
    <text evidence="2">The sequence shown here is derived from an EMBL/GenBank/DDBJ whole genome shotgun (WGS) entry which is preliminary data.</text>
</comment>
<dbReference type="InterPro" id="IPR011009">
    <property type="entry name" value="Kinase-like_dom_sf"/>
</dbReference>
<dbReference type="Pfam" id="PF01636">
    <property type="entry name" value="APH"/>
    <property type="match status" value="1"/>
</dbReference>
<dbReference type="EMBL" id="QZBZ01000676">
    <property type="protein sequence ID" value="TIA28082.1"/>
    <property type="molecule type" value="Genomic_DNA"/>
</dbReference>
<gene>
    <name evidence="2" type="ORF">D6C78_10914</name>
</gene>
<name>A0A4S9SNV8_AURPU</name>
<accession>A0A4S9SNV8</accession>
<dbReference type="Gene3D" id="3.90.1200.10">
    <property type="match status" value="1"/>
</dbReference>
<reference evidence="2 3" key="1">
    <citation type="submission" date="2018-10" db="EMBL/GenBank/DDBJ databases">
        <title>Fifty Aureobasidium pullulans genomes reveal a recombining polyextremotolerant generalist.</title>
        <authorList>
            <person name="Gostincar C."/>
            <person name="Turk M."/>
            <person name="Zajc J."/>
            <person name="Gunde-Cimerman N."/>
        </authorList>
    </citation>
    <scope>NUCLEOTIDE SEQUENCE [LARGE SCALE GENOMIC DNA]</scope>
    <source>
        <strain evidence="2 3">EXF-1645</strain>
    </source>
</reference>
<dbReference type="SUPFAM" id="SSF56112">
    <property type="entry name" value="Protein kinase-like (PK-like)"/>
    <property type="match status" value="1"/>
</dbReference>
<dbReference type="Proteomes" id="UP000308724">
    <property type="component" value="Unassembled WGS sequence"/>
</dbReference>
<dbReference type="PANTHER" id="PTHR21310">
    <property type="entry name" value="AMINOGLYCOSIDE PHOSPHOTRANSFERASE-RELATED-RELATED"/>
    <property type="match status" value="1"/>
</dbReference>
<dbReference type="PANTHER" id="PTHR21310:SF55">
    <property type="entry name" value="AMINOGLYCOSIDE PHOSPHOTRANSFERASE DOMAIN-CONTAINING PROTEIN"/>
    <property type="match status" value="1"/>
</dbReference>
<feature type="domain" description="Aminoglycoside phosphotransferase" evidence="1">
    <location>
        <begin position="88"/>
        <end position="135"/>
    </location>
</feature>
<evidence type="ECO:0000313" key="3">
    <source>
        <dbReference type="Proteomes" id="UP000308724"/>
    </source>
</evidence>
<protein>
    <recommendedName>
        <fullName evidence="1">Aminoglycoside phosphotransferase domain-containing protein</fullName>
    </recommendedName>
</protein>
<evidence type="ECO:0000259" key="1">
    <source>
        <dbReference type="Pfam" id="PF01636"/>
    </source>
</evidence>
<organism evidence="2 3">
    <name type="scientific">Aureobasidium pullulans</name>
    <name type="common">Black yeast</name>
    <name type="synonym">Pullularia pullulans</name>
    <dbReference type="NCBI Taxonomy" id="5580"/>
    <lineage>
        <taxon>Eukaryota</taxon>
        <taxon>Fungi</taxon>
        <taxon>Dikarya</taxon>
        <taxon>Ascomycota</taxon>
        <taxon>Pezizomycotina</taxon>
        <taxon>Dothideomycetes</taxon>
        <taxon>Dothideomycetidae</taxon>
        <taxon>Dothideales</taxon>
        <taxon>Saccotheciaceae</taxon>
        <taxon>Aureobasidium</taxon>
    </lineage>
</organism>
<proteinExistence type="predicted"/>